<comment type="caution">
    <text evidence="6">The sequence shown here is derived from an EMBL/GenBank/DDBJ whole genome shotgun (WGS) entry which is preliminary data.</text>
</comment>
<evidence type="ECO:0000256" key="1">
    <source>
        <dbReference type="ARBA" id="ARBA00022737"/>
    </source>
</evidence>
<dbReference type="EMBL" id="JAOAOG010000325">
    <property type="protein sequence ID" value="KAJ6229032.1"/>
    <property type="molecule type" value="Genomic_DNA"/>
</dbReference>
<organism evidence="6 7">
    <name type="scientific">Anaeramoeba flamelloides</name>
    <dbReference type="NCBI Taxonomy" id="1746091"/>
    <lineage>
        <taxon>Eukaryota</taxon>
        <taxon>Metamonada</taxon>
        <taxon>Anaeramoebidae</taxon>
        <taxon>Anaeramoeba</taxon>
    </lineage>
</organism>
<dbReference type="SUPFAM" id="SSF48403">
    <property type="entry name" value="Ankyrin repeat"/>
    <property type="match status" value="2"/>
</dbReference>
<feature type="coiled-coil region" evidence="4">
    <location>
        <begin position="772"/>
        <end position="799"/>
    </location>
</feature>
<dbReference type="Proteomes" id="UP001150062">
    <property type="component" value="Unassembled WGS sequence"/>
</dbReference>
<keyword evidence="4" id="KW-0175">Coiled coil</keyword>
<accession>A0ABQ8X8N9</accession>
<dbReference type="InterPro" id="IPR036770">
    <property type="entry name" value="Ankyrin_rpt-contain_sf"/>
</dbReference>
<dbReference type="PROSITE" id="PS50097">
    <property type="entry name" value="BTB"/>
    <property type="match status" value="1"/>
</dbReference>
<sequence>MSKILKENNPDKIKEYLTKASDKEKNELLLLSIKSRKSLEIVKLILEGGANPNYEDKKHRSALQYCALMNNDTDVLTALLDFGADPNCNYGEVSPIFLHLCGKKVDKNVIDILLKNGADVNYHKKASSPLTFICKRPDFPIETLKKIYENCTNKNFTDSKGNTILHLATNPLKRNFELMKLLLENKHDPNVKNITMEEIQLFLKFNTDINLQSDEMQRQIYSPFRLILENSADENIIMYFLENGADPNDNVSLALAIKMDAPLKIIKTMVENGAEINPTLRPGQTPPIHMCKFNKEPNILKYLISKGVDLNVLMFTRTILENVCSKEYLKKDFIEAILDVKTGLDINAGRAFTPLMEYVRNDFDKRLFDKFLNKGAILEKDVFTQTRSVLSSYCYNENFKKENFQEIYELTKSSENIRSILKDALSVTISTAKDFEKIEYVLSYFEEKPLTEKEKFQILLESLYEVECLENIKYMIETKNFPVEYEIENNRENAMFVAMMSYQRLDIVYYLLDYKPLFEKPVKTQFYSMGGEDFLLQHHFLKLLFGNPDTISYHFARLSENCQITEYQFLKKALEVGMDPNLPTCAEGFTALMFLGNIEHDLAFKCAKLLIKHGADPFITNKNGESFFTFPPINESIHQEIKNYLSIVEDFQQLFQREENADLEIKTIGNQIIKAHSVILLNRIDNGLSVEQILECFSNYKKNDLMHFLNWVYSGYALSERGEKKIQAEMLKIALELNFTEKQFNEKSYLRGLLFDLNKLYLDQNSKDFTILVPIEKEIEEMEDEKEKEEEEEQEEIIKEIKAHKVILQARSELFRGLFSSISQSENKVRDYTGKQFKTLEILISFIYSNKIKKKIIEEEILMELADVMEYYQLSKHSAFKEQRKKAKNYNRQLLQERLDRILNN</sequence>
<evidence type="ECO:0000313" key="7">
    <source>
        <dbReference type="Proteomes" id="UP001150062"/>
    </source>
</evidence>
<dbReference type="SUPFAM" id="SSF54695">
    <property type="entry name" value="POZ domain"/>
    <property type="match status" value="1"/>
</dbReference>
<feature type="domain" description="BTB" evidence="5">
    <location>
        <begin position="799"/>
        <end position="856"/>
    </location>
</feature>
<protein>
    <submittedName>
        <fullName evidence="6">Ankyrin repeat-containing protein</fullName>
    </submittedName>
</protein>
<dbReference type="PROSITE" id="PS50088">
    <property type="entry name" value="ANK_REPEAT"/>
    <property type="match status" value="1"/>
</dbReference>
<dbReference type="InterPro" id="IPR011333">
    <property type="entry name" value="SKP1/BTB/POZ_sf"/>
</dbReference>
<evidence type="ECO:0000313" key="6">
    <source>
        <dbReference type="EMBL" id="KAJ6229032.1"/>
    </source>
</evidence>
<dbReference type="Pfam" id="PF00651">
    <property type="entry name" value="BTB"/>
    <property type="match status" value="1"/>
</dbReference>
<reference evidence="6" key="1">
    <citation type="submission" date="2022-08" db="EMBL/GenBank/DDBJ databases">
        <title>Novel sulfate-reducing endosymbionts in the free-living metamonad Anaeramoeba.</title>
        <authorList>
            <person name="Jerlstrom-Hultqvist J."/>
            <person name="Cepicka I."/>
            <person name="Gallot-Lavallee L."/>
            <person name="Salas-Leiva D."/>
            <person name="Curtis B.A."/>
            <person name="Zahonova K."/>
            <person name="Pipaliya S."/>
            <person name="Dacks J."/>
            <person name="Roger A.J."/>
        </authorList>
    </citation>
    <scope>NUCLEOTIDE SEQUENCE</scope>
    <source>
        <strain evidence="6">Schooner1</strain>
    </source>
</reference>
<dbReference type="Gene3D" id="3.30.710.10">
    <property type="entry name" value="Potassium Channel Kv1.1, Chain A"/>
    <property type="match status" value="1"/>
</dbReference>
<evidence type="ECO:0000256" key="2">
    <source>
        <dbReference type="ARBA" id="ARBA00023043"/>
    </source>
</evidence>
<keyword evidence="1" id="KW-0677">Repeat</keyword>
<dbReference type="PANTHER" id="PTHR24198">
    <property type="entry name" value="ANKYRIN REPEAT AND PROTEIN KINASE DOMAIN-CONTAINING PROTEIN"/>
    <property type="match status" value="1"/>
</dbReference>
<feature type="repeat" description="ANK" evidence="3">
    <location>
        <begin position="160"/>
        <end position="194"/>
    </location>
</feature>
<dbReference type="CDD" id="cd18186">
    <property type="entry name" value="BTB_POZ_ZBTB_KLHL-like"/>
    <property type="match status" value="1"/>
</dbReference>
<dbReference type="InterPro" id="IPR002110">
    <property type="entry name" value="Ankyrin_rpt"/>
</dbReference>
<dbReference type="PANTHER" id="PTHR24198:SF165">
    <property type="entry name" value="ANKYRIN REPEAT-CONTAINING PROTEIN-RELATED"/>
    <property type="match status" value="1"/>
</dbReference>
<dbReference type="SMART" id="SM00248">
    <property type="entry name" value="ANK"/>
    <property type="match status" value="9"/>
</dbReference>
<evidence type="ECO:0000256" key="4">
    <source>
        <dbReference type="SAM" id="Coils"/>
    </source>
</evidence>
<proteinExistence type="predicted"/>
<dbReference type="Pfam" id="PF12796">
    <property type="entry name" value="Ank_2"/>
    <property type="match status" value="2"/>
</dbReference>
<evidence type="ECO:0000256" key="3">
    <source>
        <dbReference type="PROSITE-ProRule" id="PRU00023"/>
    </source>
</evidence>
<evidence type="ECO:0000259" key="5">
    <source>
        <dbReference type="PROSITE" id="PS50097"/>
    </source>
</evidence>
<keyword evidence="7" id="KW-1185">Reference proteome</keyword>
<keyword evidence="2 3" id="KW-0040">ANK repeat</keyword>
<dbReference type="Gene3D" id="1.25.40.20">
    <property type="entry name" value="Ankyrin repeat-containing domain"/>
    <property type="match status" value="3"/>
</dbReference>
<dbReference type="InterPro" id="IPR000210">
    <property type="entry name" value="BTB/POZ_dom"/>
</dbReference>
<name>A0ABQ8X8N9_9EUKA</name>
<gene>
    <name evidence="6" type="ORF">M0813_08532</name>
</gene>